<dbReference type="AlphaFoldDB" id="A0A370S932"/>
<dbReference type="Proteomes" id="UP000255365">
    <property type="component" value="Unassembled WGS sequence"/>
</dbReference>
<sequence length="740" mass="81851">MFDLMDFEVELRQDGKPVHVVVFFTGPDFLTDTQAAHALQNQLSNYVMPDLLVFLMPGYTLGELRAQQAEATSTLMTELGRQGPGSPRTYSCAFYDVNGTITDYVNISGPEERFETLIKSNSKAIAKAGLTHLVKLSNVLKKAPAGFFYSKPSSRASNYFIRAEDLLSETLHAHYLAFACLPLINIAKEDGLGVPDILYLDTIALLPLALSLQVYLMRFEHPVFANIRSFHSHEGLIKDGPLPKAVSALCFISASTQCGLAQQWVKVNSAPPTRVATILSFESSSECCSVLHTLKQPEDFEMLGEGELGGIRLIRIHGERFVAEHSEARVMNIGTDHAPTLLQPKFYSYMGANLFSCFTHDRLGLRPRTVHVSKDSLVASGDFGEWFDRVLLEEAAASTRWIIHDDDDASAALAERAISYLESCGVKVENKVSFDNFDATVNFDGSAIIITAAAERGSRLQSVSRRLRTAQQSGTRLYIAGALFGRSYQLMKDLQSNLTQPAKDHSRYVFKTYMEIPAADLACTNHWAEEQRLLGSLHAFADSFSPVITQRMAVFDQAATGGLGVNPFWPSSHTGQPMTLSRGFAFVDGTRDVRGATSTDIYLTILWILQNARYSDKVQDAKRLESGELQQVLLSPEVFSRFDDGVIQAAFLRAALPAELDYRAHETHSLSMADIIQRIAAGFGYERGEAAMEFVMALAIDKIRLHKEVDSRLRSSLIDTLSTPVPEIRYLLDPESGSPL</sequence>
<dbReference type="EMBL" id="QRAV01000014">
    <property type="protein sequence ID" value="RDL16218.1"/>
    <property type="molecule type" value="Genomic_DNA"/>
</dbReference>
<comment type="caution">
    <text evidence="1">The sequence shown here is derived from an EMBL/GenBank/DDBJ whole genome shotgun (WGS) entry which is preliminary data.</text>
</comment>
<evidence type="ECO:0000313" key="2">
    <source>
        <dbReference type="Proteomes" id="UP000255365"/>
    </source>
</evidence>
<reference evidence="1 2" key="1">
    <citation type="submission" date="2018-07" db="EMBL/GenBank/DDBJ databases">
        <title>Genome sequencing of rice bacterial endophytes.</title>
        <authorList>
            <person name="Venturi V."/>
        </authorList>
    </citation>
    <scope>NUCLEOTIDE SEQUENCE [LARGE SCALE GENOMIC DNA]</scope>
    <source>
        <strain evidence="1 2">E2333</strain>
    </source>
</reference>
<organism evidence="1 2">
    <name type="scientific">Pseudomonas jessenii</name>
    <dbReference type="NCBI Taxonomy" id="77298"/>
    <lineage>
        <taxon>Bacteria</taxon>
        <taxon>Pseudomonadati</taxon>
        <taxon>Pseudomonadota</taxon>
        <taxon>Gammaproteobacteria</taxon>
        <taxon>Pseudomonadales</taxon>
        <taxon>Pseudomonadaceae</taxon>
        <taxon>Pseudomonas</taxon>
    </lineage>
</organism>
<dbReference type="RefSeq" id="WP_115147677.1">
    <property type="nucleotide sequence ID" value="NZ_QRAV01000014.1"/>
</dbReference>
<evidence type="ECO:0000313" key="1">
    <source>
        <dbReference type="EMBL" id="RDL16218.1"/>
    </source>
</evidence>
<protein>
    <submittedName>
        <fullName evidence="1">Uncharacterized protein</fullName>
    </submittedName>
</protein>
<accession>A0A370S932</accession>
<gene>
    <name evidence="1" type="ORF">DEU51_11475</name>
</gene>
<name>A0A370S932_PSEJE</name>
<proteinExistence type="predicted"/>